<sequence>MLFVMLCFIHRRAPIFTEEVLGENGEGQIIPPPERPFWAKYWMCLILLGLIVINAVTQSMNMHEEGVQKGGPTQQSAAAT</sequence>
<name>A0AAP0QFC7_9ROSI</name>
<accession>A0AAP0QFC7</accession>
<proteinExistence type="predicted"/>
<gene>
    <name evidence="1" type="ORF">WN944_003335</name>
</gene>
<keyword evidence="2" id="KW-1185">Reference proteome</keyword>
<evidence type="ECO:0000313" key="1">
    <source>
        <dbReference type="EMBL" id="KAK9192642.1"/>
    </source>
</evidence>
<comment type="caution">
    <text evidence="1">The sequence shown here is derived from an EMBL/GenBank/DDBJ whole genome shotgun (WGS) entry which is preliminary data.</text>
</comment>
<evidence type="ECO:0000313" key="2">
    <source>
        <dbReference type="Proteomes" id="UP001428341"/>
    </source>
</evidence>
<dbReference type="Proteomes" id="UP001428341">
    <property type="component" value="Unassembled WGS sequence"/>
</dbReference>
<protein>
    <submittedName>
        <fullName evidence="1">Uncharacterized protein</fullName>
    </submittedName>
</protein>
<reference evidence="1 2" key="1">
    <citation type="submission" date="2024-05" db="EMBL/GenBank/DDBJ databases">
        <title>Haplotype-resolved chromosome-level genome assembly of Huyou (Citrus changshanensis).</title>
        <authorList>
            <person name="Miao C."/>
            <person name="Chen W."/>
            <person name="Wu Y."/>
            <person name="Wang L."/>
            <person name="Zhao S."/>
            <person name="Grierson D."/>
            <person name="Xu C."/>
            <person name="Chen K."/>
        </authorList>
    </citation>
    <scope>NUCLEOTIDE SEQUENCE [LARGE SCALE GENOMIC DNA]</scope>
    <source>
        <strain evidence="1">01-14</strain>
        <tissue evidence="1">Leaf</tissue>
    </source>
</reference>
<dbReference type="AlphaFoldDB" id="A0AAP0QFC7"/>
<organism evidence="1 2">
    <name type="scientific">Citrus x changshan-huyou</name>
    <dbReference type="NCBI Taxonomy" id="2935761"/>
    <lineage>
        <taxon>Eukaryota</taxon>
        <taxon>Viridiplantae</taxon>
        <taxon>Streptophyta</taxon>
        <taxon>Embryophyta</taxon>
        <taxon>Tracheophyta</taxon>
        <taxon>Spermatophyta</taxon>
        <taxon>Magnoliopsida</taxon>
        <taxon>eudicotyledons</taxon>
        <taxon>Gunneridae</taxon>
        <taxon>Pentapetalae</taxon>
        <taxon>rosids</taxon>
        <taxon>malvids</taxon>
        <taxon>Sapindales</taxon>
        <taxon>Rutaceae</taxon>
        <taxon>Aurantioideae</taxon>
        <taxon>Citrus</taxon>
    </lineage>
</organism>
<dbReference type="EMBL" id="JBCGBO010000006">
    <property type="protein sequence ID" value="KAK9192642.1"/>
    <property type="molecule type" value="Genomic_DNA"/>
</dbReference>